<protein>
    <submittedName>
        <fullName evidence="1">Uncharacterized protein</fullName>
    </submittedName>
</protein>
<evidence type="ECO:0000313" key="1">
    <source>
        <dbReference type="EMBL" id="ADQ53932.1"/>
    </source>
</evidence>
<dbReference type="Gene3D" id="2.70.240.20">
    <property type="entry name" value="Leukocidin/Hemolysin toxin, cytolysin domain"/>
    <property type="match status" value="1"/>
</dbReference>
<dbReference type="InterPro" id="IPR035992">
    <property type="entry name" value="Ricin_B-like_lectins"/>
</dbReference>
<keyword evidence="1" id="KW-0614">Plasmid</keyword>
<dbReference type="SUPFAM" id="SSF50370">
    <property type="entry name" value="Ricin B-like lectins"/>
    <property type="match status" value="1"/>
</dbReference>
<geneLocation type="plasmid" evidence="1">
    <name>pVH1</name>
</geneLocation>
<organism evidence="1">
    <name type="scientific">Vibrio harveyi</name>
    <name type="common">Beneckea harveyi</name>
    <dbReference type="NCBI Taxonomy" id="669"/>
    <lineage>
        <taxon>Bacteria</taxon>
        <taxon>Pseudomonadati</taxon>
        <taxon>Pseudomonadota</taxon>
        <taxon>Gammaproteobacteria</taxon>
        <taxon>Vibrionales</taxon>
        <taxon>Vibrionaceae</taxon>
        <taxon>Vibrio</taxon>
    </lineage>
</organism>
<name>E5G5K7_VIBHA</name>
<reference evidence="1" key="1">
    <citation type="submission" date="2010-07" db="EMBL/GenBank/DDBJ databases">
        <title>Gene structure and function analysis of the virulence-related plasmid pVH1 from Vibrio harveyi VIB645.</title>
        <authorList>
            <person name="Hou X."/>
            <person name="Sun J."/>
            <person name="Sun B."/>
            <person name="Liu J."/>
            <person name="Zhang X."/>
        </authorList>
    </citation>
    <scope>NUCLEOTIDE SEQUENCE</scope>
    <source>
        <strain evidence="1">VIB645</strain>
        <plasmid evidence="1">pVH1</plasmid>
    </source>
</reference>
<dbReference type="EMBL" id="HM752261">
    <property type="protein sequence ID" value="ADQ53932.1"/>
    <property type="molecule type" value="Genomic_DNA"/>
</dbReference>
<dbReference type="AlphaFoldDB" id="E5G5K7"/>
<dbReference type="PROSITE" id="PS50231">
    <property type="entry name" value="RICIN_B_LECTIN"/>
    <property type="match status" value="1"/>
</dbReference>
<accession>E5G5K7</accession>
<proteinExistence type="predicted"/>
<sequence>MRYSDQFTVTVDWNSPWFLGADAVTIKSTYLSQKNPQCLTAVGNGRVQFKDCVDGSKIQSFIYDQEKRYRSVANINQCLETANGQLTLSSGCEDNFAQNTQIWYWQEPNGFANDVLYTVNHDRTINAIDASTSEPSVLLLGDLEDKPDRVLYTS</sequence>